<dbReference type="AlphaFoldDB" id="A0A561C392"/>
<dbReference type="RefSeq" id="WP_145744206.1">
    <property type="nucleotide sequence ID" value="NZ_VIVL01000005.1"/>
</dbReference>
<evidence type="ECO:0000313" key="2">
    <source>
        <dbReference type="Proteomes" id="UP000319722"/>
    </source>
</evidence>
<name>A0A561C392_9BURK</name>
<evidence type="ECO:0000313" key="1">
    <source>
        <dbReference type="EMBL" id="TWD85669.1"/>
    </source>
</evidence>
<comment type="caution">
    <text evidence="1">The sequence shown here is derived from an EMBL/GenBank/DDBJ whole genome shotgun (WGS) entry which is preliminary data.</text>
</comment>
<reference evidence="1 2" key="1">
    <citation type="submission" date="2019-06" db="EMBL/GenBank/DDBJ databases">
        <title>Sorghum-associated microbial communities from plants grown in Nebraska, USA.</title>
        <authorList>
            <person name="Schachtman D."/>
        </authorList>
    </citation>
    <scope>NUCLEOTIDE SEQUENCE [LARGE SCALE GENOMIC DNA]</scope>
    <source>
        <strain evidence="1 2">T529</strain>
    </source>
</reference>
<accession>A0A561C392</accession>
<dbReference type="Proteomes" id="UP000319722">
    <property type="component" value="Unassembled WGS sequence"/>
</dbReference>
<proteinExistence type="predicted"/>
<gene>
    <name evidence="1" type="ORF">FB547_105181</name>
</gene>
<evidence type="ECO:0008006" key="3">
    <source>
        <dbReference type="Google" id="ProtNLM"/>
    </source>
</evidence>
<dbReference type="EMBL" id="VIVL01000005">
    <property type="protein sequence ID" value="TWD85669.1"/>
    <property type="molecule type" value="Genomic_DNA"/>
</dbReference>
<organism evidence="1 2">
    <name type="scientific">Variovorax beijingensis</name>
    <dbReference type="NCBI Taxonomy" id="2496117"/>
    <lineage>
        <taxon>Bacteria</taxon>
        <taxon>Pseudomonadati</taxon>
        <taxon>Pseudomonadota</taxon>
        <taxon>Betaproteobacteria</taxon>
        <taxon>Burkholderiales</taxon>
        <taxon>Comamonadaceae</taxon>
        <taxon>Variovorax</taxon>
    </lineage>
</organism>
<dbReference type="OrthoDB" id="8854439at2"/>
<sequence length="132" mass="13923">MSTEFTFPLALCKAQWSVWLHALEMFETSAAQCLTLGSQALRDGAAETRAEVDAIRQAEDWQALAAAPVNAFWRTAAARSATALASCFPAVDDAPSAAARSIVGPVDRRAVVADALHTLNAALSATPARKKP</sequence>
<protein>
    <recommendedName>
        <fullName evidence="3">Phasin protein</fullName>
    </recommendedName>
</protein>